<evidence type="ECO:0000313" key="2">
    <source>
        <dbReference type="EMBL" id="MDP1027584.1"/>
    </source>
</evidence>
<proteinExistence type="predicted"/>
<evidence type="ECO:0000313" key="3">
    <source>
        <dbReference type="Proteomes" id="UP001230685"/>
    </source>
</evidence>
<accession>A0ABT9EKW3</accession>
<dbReference type="InterPro" id="IPR012373">
    <property type="entry name" value="Ferrdict_sens_TM"/>
</dbReference>
<comment type="caution">
    <text evidence="2">The sequence shown here is derived from an EMBL/GenBank/DDBJ whole genome shotgun (WGS) entry which is preliminary data.</text>
</comment>
<protein>
    <submittedName>
        <fullName evidence="2">FecR domain-containing protein</fullName>
    </submittedName>
</protein>
<dbReference type="Pfam" id="PF04773">
    <property type="entry name" value="FecR"/>
    <property type="match status" value="1"/>
</dbReference>
<dbReference type="EMBL" id="JAUUDS010000004">
    <property type="protein sequence ID" value="MDP1027584.1"/>
    <property type="molecule type" value="Genomic_DNA"/>
</dbReference>
<keyword evidence="3" id="KW-1185">Reference proteome</keyword>
<dbReference type="Gene3D" id="2.60.120.1440">
    <property type="match status" value="1"/>
</dbReference>
<organism evidence="2 3">
    <name type="scientific">Sphingomonas aurea</name>
    <dbReference type="NCBI Taxonomy" id="3063994"/>
    <lineage>
        <taxon>Bacteria</taxon>
        <taxon>Pseudomonadati</taxon>
        <taxon>Pseudomonadota</taxon>
        <taxon>Alphaproteobacteria</taxon>
        <taxon>Sphingomonadales</taxon>
        <taxon>Sphingomonadaceae</taxon>
        <taxon>Sphingomonas</taxon>
    </lineage>
</organism>
<name>A0ABT9EKW3_9SPHN</name>
<dbReference type="RefSeq" id="WP_305173292.1">
    <property type="nucleotide sequence ID" value="NZ_JAUUDS010000004.1"/>
</dbReference>
<feature type="domain" description="FecR protein" evidence="1">
    <location>
        <begin position="115"/>
        <end position="204"/>
    </location>
</feature>
<dbReference type="PIRSF" id="PIRSF018266">
    <property type="entry name" value="FecR"/>
    <property type="match status" value="1"/>
</dbReference>
<dbReference type="PANTHER" id="PTHR30273">
    <property type="entry name" value="PERIPLASMIC SIGNAL SENSOR AND SIGMA FACTOR ACTIVATOR FECR-RELATED"/>
    <property type="match status" value="1"/>
</dbReference>
<dbReference type="PANTHER" id="PTHR30273:SF2">
    <property type="entry name" value="PROTEIN FECR"/>
    <property type="match status" value="1"/>
</dbReference>
<dbReference type="Proteomes" id="UP001230685">
    <property type="component" value="Unassembled WGS sequence"/>
</dbReference>
<sequence length="318" mass="33876">MPTADALSPLDADALDWVRRVHDPEFADWDAHLAWLEEDAAHADAFDRMQLLVDAATADLAPSPAPEPVFANDNAPDPQRGWTRRWWLGGGVAVAATALAVLTTTLGGGPVEQIVQTASGEQRTVALADGTTIAMNGGTSIRFAGPAAREVAVERGEAFFTVHHDTDHPFVVRIGDDAVRDIGTAFNVARSNTDLRVAVREGEVVYDAGRSQVRLPAGRRLTAYKGTAAVSSVDPAAVGGWRSGRLVYRDATLAEVAADLSRAIGEPVVASPDSDLTRFTGVILVKGDRRRMFDRVEAVTGARATHDATGWRLAVPAR</sequence>
<gene>
    <name evidence="2" type="ORF">Q5H91_10200</name>
</gene>
<evidence type="ECO:0000259" key="1">
    <source>
        <dbReference type="Pfam" id="PF04773"/>
    </source>
</evidence>
<dbReference type="InterPro" id="IPR006860">
    <property type="entry name" value="FecR"/>
</dbReference>
<reference evidence="2 3" key="1">
    <citation type="submission" date="2023-07" db="EMBL/GenBank/DDBJ databases">
        <authorList>
            <person name="Kim M.K."/>
        </authorList>
    </citation>
    <scope>NUCLEOTIDE SEQUENCE [LARGE SCALE GENOMIC DNA]</scope>
    <source>
        <strain evidence="2 3">KR1UV-12</strain>
    </source>
</reference>